<feature type="domain" description="HD" evidence="1">
    <location>
        <begin position="50"/>
        <end position="153"/>
    </location>
</feature>
<dbReference type="EMBL" id="MGIN01000024">
    <property type="protein sequence ID" value="OGM89375.1"/>
    <property type="molecule type" value="Genomic_DNA"/>
</dbReference>
<dbReference type="InterPro" id="IPR006674">
    <property type="entry name" value="HD_domain"/>
</dbReference>
<comment type="caution">
    <text evidence="2">The sequence shown here is derived from an EMBL/GenBank/DDBJ whole genome shotgun (WGS) entry which is preliminary data.</text>
</comment>
<dbReference type="InterPro" id="IPR050135">
    <property type="entry name" value="dGTPase-like"/>
</dbReference>
<gene>
    <name evidence="2" type="ORF">A2108_00620</name>
</gene>
<organism evidence="2 3">
    <name type="scientific">Candidatus Wolfebacteria bacterium GWA1_42_9</name>
    <dbReference type="NCBI Taxonomy" id="1802553"/>
    <lineage>
        <taxon>Bacteria</taxon>
        <taxon>Candidatus Wolfeibacteriota</taxon>
    </lineage>
</organism>
<accession>A0A1F8DNH7</accession>
<evidence type="ECO:0000313" key="2">
    <source>
        <dbReference type="EMBL" id="OGM89375.1"/>
    </source>
</evidence>
<dbReference type="InterPro" id="IPR003607">
    <property type="entry name" value="HD/PDEase_dom"/>
</dbReference>
<dbReference type="Pfam" id="PF01966">
    <property type="entry name" value="HD"/>
    <property type="match status" value="1"/>
</dbReference>
<reference evidence="2 3" key="1">
    <citation type="journal article" date="2016" name="Nat. Commun.">
        <title>Thousands of microbial genomes shed light on interconnected biogeochemical processes in an aquifer system.</title>
        <authorList>
            <person name="Anantharaman K."/>
            <person name="Brown C.T."/>
            <person name="Hug L.A."/>
            <person name="Sharon I."/>
            <person name="Castelle C.J."/>
            <person name="Probst A.J."/>
            <person name="Thomas B.C."/>
            <person name="Singh A."/>
            <person name="Wilkins M.J."/>
            <person name="Karaoz U."/>
            <person name="Brodie E.L."/>
            <person name="Williams K.H."/>
            <person name="Hubbard S.S."/>
            <person name="Banfield J.F."/>
        </authorList>
    </citation>
    <scope>NUCLEOTIDE SEQUENCE [LARGE SCALE GENOMIC DNA]</scope>
</reference>
<dbReference type="GO" id="GO:0008832">
    <property type="term" value="F:dGTPase activity"/>
    <property type="evidence" value="ECO:0007669"/>
    <property type="project" value="TreeGrafter"/>
</dbReference>
<dbReference type="PANTHER" id="PTHR11373">
    <property type="entry name" value="DEOXYNUCLEOSIDE TRIPHOSPHATE TRIPHOSPHOHYDROLASE"/>
    <property type="match status" value="1"/>
</dbReference>
<dbReference type="Gene3D" id="1.10.3210.10">
    <property type="entry name" value="Hypothetical protein af1432"/>
    <property type="match status" value="1"/>
</dbReference>
<dbReference type="CDD" id="cd00077">
    <property type="entry name" value="HDc"/>
    <property type="match status" value="1"/>
</dbReference>
<protein>
    <recommendedName>
        <fullName evidence="1">HD domain-containing protein</fullName>
    </recommendedName>
</protein>
<name>A0A1F8DNH7_9BACT</name>
<dbReference type="AlphaFoldDB" id="A0A1F8DNH7"/>
<evidence type="ECO:0000313" key="3">
    <source>
        <dbReference type="Proteomes" id="UP000178303"/>
    </source>
</evidence>
<evidence type="ECO:0000259" key="1">
    <source>
        <dbReference type="Pfam" id="PF01966"/>
    </source>
</evidence>
<proteinExistence type="predicted"/>
<dbReference type="GO" id="GO:0006203">
    <property type="term" value="P:dGTP catabolic process"/>
    <property type="evidence" value="ECO:0007669"/>
    <property type="project" value="TreeGrafter"/>
</dbReference>
<dbReference type="PANTHER" id="PTHR11373:SF41">
    <property type="entry name" value="METAL-DEPENDENT PHOSPHOHYDROLASE"/>
    <property type="match status" value="1"/>
</dbReference>
<dbReference type="Proteomes" id="UP000178303">
    <property type="component" value="Unassembled WGS sequence"/>
</dbReference>
<sequence length="327" mass="38771">MHYEDRVYGKVEITEPVILELINCPTFQRLKEIDQIGYFEPYFPGTAHSRFEHSMGVFLLLDKYKAPIEERIAGLIHDVSHSAFSHCIDYVLYIGSEKEHNHQDNVFDEFVRESQIPEILKKYNLDINYILDDNNFPLKEKDLPDLCADRIDYSFKTAVIFKELEQKDAQEILDNLTVKDNNWVFENLEFAKKYAELFLKLNAKYYASIQSAVMFRTVGDYLRYALQKNYIEQDDLYSTDKKVLSKIAKFHKLDSHLKILFDRMNNKIGFKNDPDKYDVQVYCKSRVVDPLYKTGNEMKRISEIDKDWKTVLDKEMTAKSYFIKFDR</sequence>
<dbReference type="SUPFAM" id="SSF109604">
    <property type="entry name" value="HD-domain/PDEase-like"/>
    <property type="match status" value="1"/>
</dbReference>